<sequence length="444" mass="51308">MEIKYCKQNKNIIENIQKGSIAEEMGIEKGDILISIDGQEVKDILDYKYLIADDYIEVTIQKKDGEIWQLEIEKDFNEDIGIEFTNPLIDKAKSCKNKCVFCFIDQLPKGLRKTLYFKDDDSRLSFLHGNFITLTNMSNEEIERIIKYKLSPINISVHTTDPDLRIKMLNNKRAGNIYEILKRFSDAGIKMNCQIVLCPGINDGEHLEKTINDLSSLYPNINSVAVVPVGITKYREGLFELTPYNKKLSKELLNYIHHKQKEYMNKLNTRFVFAADEFYVQANKKIPSYEEYEGFPQYENGVGLMRLFYDEVKIALKKLNKKIVKDKSYIVVTGTLAYKFMCDIANMIMDEISGLNIKVLPIENHFFGETITVSGLIAGRDLINKLSKYEIKDGIIIPKTMLKRDEDIFLDDITIDDLRKELKCNVLVSDVDGEDFINKLIEER</sequence>
<dbReference type="SUPFAM" id="SSF102114">
    <property type="entry name" value="Radical SAM enzymes"/>
    <property type="match status" value="1"/>
</dbReference>
<keyword evidence="5" id="KW-1185">Reference proteome</keyword>
<accession>A0A419TA18</accession>
<dbReference type="Gene3D" id="2.30.42.10">
    <property type="match status" value="1"/>
</dbReference>
<evidence type="ECO:0000259" key="3">
    <source>
        <dbReference type="Pfam" id="PF19238"/>
    </source>
</evidence>
<dbReference type="InterPro" id="IPR007549">
    <property type="entry name" value="DUF512"/>
</dbReference>
<evidence type="ECO:0000259" key="1">
    <source>
        <dbReference type="Pfam" id="PF04459"/>
    </source>
</evidence>
<dbReference type="InterPro" id="IPR045375">
    <property type="entry name" value="Put_radical_SAM-like_N"/>
</dbReference>
<dbReference type="SUPFAM" id="SSF50156">
    <property type="entry name" value="PDZ domain-like"/>
    <property type="match status" value="1"/>
</dbReference>
<organism evidence="4 5">
    <name type="scientific">Thermohalobacter berrensis</name>
    <dbReference type="NCBI Taxonomy" id="99594"/>
    <lineage>
        <taxon>Bacteria</taxon>
        <taxon>Bacillati</taxon>
        <taxon>Bacillota</taxon>
        <taxon>Tissierellia</taxon>
        <taxon>Tissierellales</taxon>
        <taxon>Thermohalobacteraceae</taxon>
        <taxon>Thermohalobacter</taxon>
    </lineage>
</organism>
<dbReference type="Pfam" id="PF17820">
    <property type="entry name" value="PDZ_6"/>
    <property type="match status" value="1"/>
</dbReference>
<gene>
    <name evidence="4" type="ORF">BET03_00365</name>
</gene>
<dbReference type="Pfam" id="PF19238">
    <property type="entry name" value="Radical_SAM_2"/>
    <property type="match status" value="1"/>
</dbReference>
<comment type="caution">
    <text evidence="4">The sequence shown here is derived from an EMBL/GenBank/DDBJ whole genome shotgun (WGS) entry which is preliminary data.</text>
</comment>
<feature type="domain" description="DUF512" evidence="1">
    <location>
        <begin position="227"/>
        <end position="429"/>
    </location>
</feature>
<dbReference type="AlphaFoldDB" id="A0A419TA18"/>
<dbReference type="InterPro" id="IPR058240">
    <property type="entry name" value="rSAM_sf"/>
</dbReference>
<feature type="domain" description="PDZ" evidence="2">
    <location>
        <begin position="12"/>
        <end position="61"/>
    </location>
</feature>
<reference evidence="4 5" key="1">
    <citation type="submission" date="2016-08" db="EMBL/GenBank/DDBJ databases">
        <title>Novel Firmicutes and Novel Genomes.</title>
        <authorList>
            <person name="Poppleton D.I."/>
            <person name="Gribaldo S."/>
        </authorList>
    </citation>
    <scope>NUCLEOTIDE SEQUENCE [LARGE SCALE GENOMIC DNA]</scope>
    <source>
        <strain evidence="4 5">CTT3</strain>
    </source>
</reference>
<dbReference type="Proteomes" id="UP000284177">
    <property type="component" value="Unassembled WGS sequence"/>
</dbReference>
<evidence type="ECO:0000313" key="4">
    <source>
        <dbReference type="EMBL" id="RKD34321.1"/>
    </source>
</evidence>
<proteinExistence type="predicted"/>
<protein>
    <submittedName>
        <fullName evidence="4">Fe-S oxidoreductase</fullName>
    </submittedName>
</protein>
<evidence type="ECO:0000259" key="2">
    <source>
        <dbReference type="Pfam" id="PF17820"/>
    </source>
</evidence>
<dbReference type="RefSeq" id="WP_120166089.1">
    <property type="nucleotide sequence ID" value="NZ_MCIB01000001.1"/>
</dbReference>
<dbReference type="InterPro" id="IPR041489">
    <property type="entry name" value="PDZ_6"/>
</dbReference>
<name>A0A419TA18_9FIRM</name>
<dbReference type="EMBL" id="MCIB01000001">
    <property type="protein sequence ID" value="RKD34321.1"/>
    <property type="molecule type" value="Genomic_DNA"/>
</dbReference>
<feature type="domain" description="Putative radical SAM N-terminal" evidence="3">
    <location>
        <begin position="74"/>
        <end position="224"/>
    </location>
</feature>
<dbReference type="OrthoDB" id="9774724at2"/>
<evidence type="ECO:0000313" key="5">
    <source>
        <dbReference type="Proteomes" id="UP000284177"/>
    </source>
</evidence>
<dbReference type="Gene3D" id="3.20.20.70">
    <property type="entry name" value="Aldolase class I"/>
    <property type="match status" value="1"/>
</dbReference>
<dbReference type="Pfam" id="PF04459">
    <property type="entry name" value="DUF512"/>
    <property type="match status" value="1"/>
</dbReference>
<dbReference type="InterPro" id="IPR013785">
    <property type="entry name" value="Aldolase_TIM"/>
</dbReference>
<dbReference type="InterPro" id="IPR036034">
    <property type="entry name" value="PDZ_sf"/>
</dbReference>